<feature type="transmembrane region" description="Helical" evidence="1">
    <location>
        <begin position="114"/>
        <end position="133"/>
    </location>
</feature>
<name>A0A0P6YJS2_9CHLR</name>
<keyword evidence="1" id="KW-0472">Membrane</keyword>
<evidence type="ECO:0008006" key="4">
    <source>
        <dbReference type="Google" id="ProtNLM"/>
    </source>
</evidence>
<organism evidence="2 3">
    <name type="scientific">Levilinea saccharolytica</name>
    <dbReference type="NCBI Taxonomy" id="229921"/>
    <lineage>
        <taxon>Bacteria</taxon>
        <taxon>Bacillati</taxon>
        <taxon>Chloroflexota</taxon>
        <taxon>Anaerolineae</taxon>
        <taxon>Anaerolineales</taxon>
        <taxon>Anaerolineaceae</taxon>
        <taxon>Levilinea</taxon>
    </lineage>
</organism>
<dbReference type="Gene3D" id="1.20.120.1220">
    <property type="match status" value="1"/>
</dbReference>
<keyword evidence="3" id="KW-1185">Reference proteome</keyword>
<evidence type="ECO:0000313" key="3">
    <source>
        <dbReference type="Proteomes" id="UP000050501"/>
    </source>
</evidence>
<dbReference type="Proteomes" id="UP000050501">
    <property type="component" value="Unassembled WGS sequence"/>
</dbReference>
<evidence type="ECO:0000313" key="2">
    <source>
        <dbReference type="EMBL" id="KPL90853.1"/>
    </source>
</evidence>
<feature type="transmembrane region" description="Helical" evidence="1">
    <location>
        <begin position="79"/>
        <end position="102"/>
    </location>
</feature>
<sequence>MVGAGLYALFNGLWAPVLLMIALTHVSDFNPREKRLAFALTLSVFSAIFQPSAALICLLILVVWVLWEFGVLGGADVKLIITAALVLGNPIFLIPITVVGGVQGVIASLQKKREIPFVVSIFCGTLLFVLYPYF</sequence>
<protein>
    <recommendedName>
        <fullName evidence="4">Prepilin type IV endopeptidase peptidase domain-containing protein</fullName>
    </recommendedName>
</protein>
<comment type="caution">
    <text evidence="2">The sequence shown here is derived from an EMBL/GenBank/DDBJ whole genome shotgun (WGS) entry which is preliminary data.</text>
</comment>
<proteinExistence type="predicted"/>
<evidence type="ECO:0000256" key="1">
    <source>
        <dbReference type="SAM" id="Phobius"/>
    </source>
</evidence>
<reference evidence="2" key="1">
    <citation type="submission" date="2015-07" db="EMBL/GenBank/DDBJ databases">
        <title>Genome sequence of Levilinea saccharolytica DSM 16555.</title>
        <authorList>
            <person name="Hemp J."/>
            <person name="Ward L.M."/>
            <person name="Pace L.A."/>
            <person name="Fischer W.W."/>
        </authorList>
    </citation>
    <scope>NUCLEOTIDE SEQUENCE [LARGE SCALE GENOMIC DNA]</scope>
    <source>
        <strain evidence="2">KIBI-1</strain>
    </source>
</reference>
<gene>
    <name evidence="2" type="ORF">ADN01_02020</name>
</gene>
<keyword evidence="1" id="KW-1133">Transmembrane helix</keyword>
<dbReference type="EMBL" id="LGCM01000008">
    <property type="protein sequence ID" value="KPL90853.1"/>
    <property type="molecule type" value="Genomic_DNA"/>
</dbReference>
<keyword evidence="1" id="KW-0812">Transmembrane</keyword>
<dbReference type="AlphaFoldDB" id="A0A0P6YJS2"/>
<feature type="transmembrane region" description="Helical" evidence="1">
    <location>
        <begin position="36"/>
        <end position="67"/>
    </location>
</feature>
<accession>A0A0P6YJS2</accession>
<feature type="transmembrane region" description="Helical" evidence="1">
    <location>
        <begin position="6"/>
        <end position="24"/>
    </location>
</feature>